<dbReference type="SUPFAM" id="SSF100950">
    <property type="entry name" value="NagB/RpiA/CoA transferase-like"/>
    <property type="match status" value="2"/>
</dbReference>
<keyword evidence="7" id="KW-1185">Reference proteome</keyword>
<evidence type="ECO:0000313" key="6">
    <source>
        <dbReference type="EMBL" id="KAI5442598.1"/>
    </source>
</evidence>
<feature type="region of interest" description="Disordered" evidence="5">
    <location>
        <begin position="533"/>
        <end position="602"/>
    </location>
</feature>
<dbReference type="Pfam" id="PF01008">
    <property type="entry name" value="IF-2B"/>
    <property type="match status" value="2"/>
</dbReference>
<dbReference type="GO" id="GO:0006396">
    <property type="term" value="P:RNA processing"/>
    <property type="evidence" value="ECO:0007669"/>
    <property type="project" value="InterPro"/>
</dbReference>
<dbReference type="Gramene" id="Psat01G0159000-T1">
    <property type="protein sequence ID" value="KAI5442598.1"/>
    <property type="gene ID" value="KIW84_011590"/>
</dbReference>
<dbReference type="PANTHER" id="PTHR10233">
    <property type="entry name" value="TRANSLATION INITIATION FACTOR EIF-2B"/>
    <property type="match status" value="1"/>
</dbReference>
<reference evidence="6 7" key="1">
    <citation type="journal article" date="2022" name="Nat. Genet.">
        <title>Improved pea reference genome and pan-genome highlight genomic features and evolutionary characteristics.</title>
        <authorList>
            <person name="Yang T."/>
            <person name="Liu R."/>
            <person name="Luo Y."/>
            <person name="Hu S."/>
            <person name="Wang D."/>
            <person name="Wang C."/>
            <person name="Pandey M.K."/>
            <person name="Ge S."/>
            <person name="Xu Q."/>
            <person name="Li N."/>
            <person name="Li G."/>
            <person name="Huang Y."/>
            <person name="Saxena R.K."/>
            <person name="Ji Y."/>
            <person name="Li M."/>
            <person name="Yan X."/>
            <person name="He Y."/>
            <person name="Liu Y."/>
            <person name="Wang X."/>
            <person name="Xiang C."/>
            <person name="Varshney R.K."/>
            <person name="Ding H."/>
            <person name="Gao S."/>
            <person name="Zong X."/>
        </authorList>
    </citation>
    <scope>NUCLEOTIDE SEQUENCE [LARGE SCALE GENOMIC DNA]</scope>
    <source>
        <strain evidence="6 7">cv. Zhongwan 6</strain>
    </source>
</reference>
<dbReference type="Gene3D" id="6.20.50.20">
    <property type="match status" value="1"/>
</dbReference>
<feature type="compositionally biased region" description="Polar residues" evidence="5">
    <location>
        <begin position="236"/>
        <end position="252"/>
    </location>
</feature>
<evidence type="ECO:0000256" key="2">
    <source>
        <dbReference type="ARBA" id="ARBA00044147"/>
    </source>
</evidence>
<dbReference type="InterPro" id="IPR037171">
    <property type="entry name" value="NagB/RpiA_transferase-like"/>
</dbReference>
<proteinExistence type="inferred from homology"/>
<feature type="region of interest" description="Disordered" evidence="5">
    <location>
        <begin position="1"/>
        <end position="29"/>
    </location>
</feature>
<name>A0A9D5BFB1_PEA</name>
<dbReference type="EMBL" id="JAMSHJ010000001">
    <property type="protein sequence ID" value="KAI5442598.1"/>
    <property type="molecule type" value="Genomic_DNA"/>
</dbReference>
<evidence type="ECO:0000256" key="5">
    <source>
        <dbReference type="SAM" id="MobiDB-lite"/>
    </source>
</evidence>
<dbReference type="InterPro" id="IPR000649">
    <property type="entry name" value="IF-2B-related"/>
</dbReference>
<dbReference type="InterPro" id="IPR007175">
    <property type="entry name" value="Rpr2/Snm1/Rpp21"/>
</dbReference>
<dbReference type="InterPro" id="IPR042529">
    <property type="entry name" value="IF_2B-like_C"/>
</dbReference>
<feature type="region of interest" description="Disordered" evidence="5">
    <location>
        <begin position="223"/>
        <end position="260"/>
    </location>
</feature>
<dbReference type="Proteomes" id="UP001058974">
    <property type="component" value="Chromosome 1"/>
</dbReference>
<feature type="compositionally biased region" description="Basic and acidic residues" evidence="5">
    <location>
        <begin position="566"/>
        <end position="597"/>
    </location>
</feature>
<protein>
    <recommendedName>
        <fullName evidence="2">Translation initiation factor eIF2B subunit delta</fullName>
    </recommendedName>
    <alternativeName>
        <fullName evidence="3">eIF2B GDP-GTP exchange factor subunit delta</fullName>
    </alternativeName>
</protein>
<evidence type="ECO:0000256" key="3">
    <source>
        <dbReference type="ARBA" id="ARBA00044356"/>
    </source>
</evidence>
<dbReference type="PANTHER" id="PTHR10233:SF18">
    <property type="entry name" value="TRANSLATION INITIATION FACTOR EIF-2B DELTA SUBUNIT"/>
    <property type="match status" value="1"/>
</dbReference>
<accession>A0A9D5BFB1</accession>
<dbReference type="AlphaFoldDB" id="A0A9D5BFB1"/>
<comment type="similarity">
    <text evidence="1 4">Belongs to the eIF-2B alpha/beta/delta subunits family.</text>
</comment>
<feature type="compositionally biased region" description="Low complexity" evidence="5">
    <location>
        <begin position="546"/>
        <end position="558"/>
    </location>
</feature>
<dbReference type="Gene3D" id="3.40.50.10470">
    <property type="entry name" value="Translation initiation factor eif-2b, domain 2"/>
    <property type="match status" value="2"/>
</dbReference>
<dbReference type="Pfam" id="PF04032">
    <property type="entry name" value="Rpr2"/>
    <property type="match status" value="1"/>
</dbReference>
<evidence type="ECO:0000256" key="1">
    <source>
        <dbReference type="ARBA" id="ARBA00007251"/>
    </source>
</evidence>
<evidence type="ECO:0000256" key="4">
    <source>
        <dbReference type="RuleBase" id="RU003814"/>
    </source>
</evidence>
<sequence>MGKKGGAKNLPKPESKSHTPITLREEATGKLKTKPIVNTKSHLRIDHLKKLAVWTTTNPHIPSLSAFYGQHLATVSESAGVPPHPSLLTCQRCETVLHPGFNSTVRIEKNRSKVRHRQKKFGTIAQNNVVYKCHFCSHQNIKRGTPKGHLKKLCPAKDKPSLESTPATKPIVHKSLKLEKHMVSKDEGGELHTVGSEVVVKDVAPMKGLETPFSTSAPTLLEAKKRNRNKSSSKNAFETPSMSARVNTQSTASKRRKKSWTSLKEIAKSKESDNSGVANLTIPFFYNLEDFCIVEMILLHAHELGKQFRVVIVDSRPKLRGQQLLRRLVEKGLNCTYTHINAVSYIMHEVSRVFLGAESILSNGTVYSRVGTASVAMVAHASRVPVIVCCEAYKFHERVQLDSICSNELGDPDAISSVQGRVDVNHLDGWSDIENLQLLNLIYDAMPSDYVSMIVTDYGMDQANPYSSRVVVGGDRGFFDGKGNDAGKVVASSFPRGGFDLTALKGNGAVVPASGLTTVSVVNDSLGIGIPGEGNKASATATSVNAKPAKAVKPAQKADNASVAATEKKGSDFPHEKDRKKDAPQPRLQYDDKSRVEKAKRRSIVKHTEARNRVELFRHLPQYEHGSQLPDLEAKFFDFYPVHPAVYKVGLQYISGDISGGNDRCIAMLQAFQEAIKDYKVPPEKSLGRDLTAKIGSYVSFLIECRPLSISMGNAIRFLKSQIAKLPLTLSESEAKTSLQSDIERFINEKIILANKVIVKHAVTKIRDGDVLLTYGSSLAVEMILLHAHELGKQFRVVIVDSRPKLRGQRLLRRLVEKGLNCTYTHINAVSYIMHEVSRVFLGAESILSNGTVYSRVGTASVAMVAHASRVPVIVCCEAYKFHERVQLDSICSNELGDPDAISSVQGRVDVNHLDGWSDIENLQLLNLIYDAMPSDYVSMIVTDYGMVSVEILRIGLRRMILGSSKQFKL</sequence>
<organism evidence="6 7">
    <name type="scientific">Pisum sativum</name>
    <name type="common">Garden pea</name>
    <name type="synonym">Lathyrus oleraceus</name>
    <dbReference type="NCBI Taxonomy" id="3888"/>
    <lineage>
        <taxon>Eukaryota</taxon>
        <taxon>Viridiplantae</taxon>
        <taxon>Streptophyta</taxon>
        <taxon>Embryophyta</taxon>
        <taxon>Tracheophyta</taxon>
        <taxon>Spermatophyta</taxon>
        <taxon>Magnoliopsida</taxon>
        <taxon>eudicotyledons</taxon>
        <taxon>Gunneridae</taxon>
        <taxon>Pentapetalae</taxon>
        <taxon>rosids</taxon>
        <taxon>fabids</taxon>
        <taxon>Fabales</taxon>
        <taxon>Fabaceae</taxon>
        <taxon>Papilionoideae</taxon>
        <taxon>50 kb inversion clade</taxon>
        <taxon>NPAAA clade</taxon>
        <taxon>Hologalegina</taxon>
        <taxon>IRL clade</taxon>
        <taxon>Fabeae</taxon>
        <taxon>Lathyrus</taxon>
    </lineage>
</organism>
<feature type="compositionally biased region" description="Basic and acidic residues" evidence="5">
    <location>
        <begin position="11"/>
        <end position="29"/>
    </location>
</feature>
<gene>
    <name evidence="6" type="ORF">KIW84_011590</name>
</gene>
<comment type="caution">
    <text evidence="6">The sequence shown here is derived from an EMBL/GenBank/DDBJ whole genome shotgun (WGS) entry which is preliminary data.</text>
</comment>
<evidence type="ECO:0000313" key="7">
    <source>
        <dbReference type="Proteomes" id="UP001058974"/>
    </source>
</evidence>